<dbReference type="SMART" id="SM00213">
    <property type="entry name" value="UBQ"/>
    <property type="match status" value="1"/>
</dbReference>
<dbReference type="PANTHER" id="PTHR10677">
    <property type="entry name" value="UBIQUILIN"/>
    <property type="match status" value="1"/>
</dbReference>
<dbReference type="CDD" id="cd17039">
    <property type="entry name" value="Ubl_ubiquitin_like"/>
    <property type="match status" value="1"/>
</dbReference>
<dbReference type="Gene3D" id="3.10.20.90">
    <property type="entry name" value="Phosphatidylinositol 3-kinase Catalytic Subunit, Chain A, domain 1"/>
    <property type="match status" value="1"/>
</dbReference>
<feature type="domain" description="UBA" evidence="1">
    <location>
        <begin position="215"/>
        <end position="255"/>
    </location>
</feature>
<dbReference type="GO" id="GO:0006511">
    <property type="term" value="P:ubiquitin-dependent protein catabolic process"/>
    <property type="evidence" value="ECO:0007669"/>
    <property type="project" value="TreeGrafter"/>
</dbReference>
<evidence type="ECO:0000313" key="4">
    <source>
        <dbReference type="Proteomes" id="UP000053780"/>
    </source>
</evidence>
<evidence type="ECO:0000259" key="2">
    <source>
        <dbReference type="PROSITE" id="PS50053"/>
    </source>
</evidence>
<accession>T0MEV9</accession>
<evidence type="ECO:0000313" key="3">
    <source>
        <dbReference type="EMBL" id="EQB61626.1"/>
    </source>
</evidence>
<dbReference type="SUPFAM" id="SSF46934">
    <property type="entry name" value="UBA-like"/>
    <property type="match status" value="1"/>
</dbReference>
<organism evidence="3 4">
    <name type="scientific">Vairimorpha apis BRL 01</name>
    <dbReference type="NCBI Taxonomy" id="1037528"/>
    <lineage>
        <taxon>Eukaryota</taxon>
        <taxon>Fungi</taxon>
        <taxon>Fungi incertae sedis</taxon>
        <taxon>Microsporidia</taxon>
        <taxon>Nosematidae</taxon>
        <taxon>Vairimorpha</taxon>
    </lineage>
</organism>
<dbReference type="SUPFAM" id="SSF54236">
    <property type="entry name" value="Ubiquitin-like"/>
    <property type="match status" value="1"/>
</dbReference>
<proteinExistence type="predicted"/>
<feature type="domain" description="Ubiquitin-like" evidence="2">
    <location>
        <begin position="1"/>
        <end position="69"/>
    </location>
</feature>
<sequence length="255" mass="29977">MNIIIKHLLNSYTINVHISDTLEDIKDKINKILNIEPKNQILIYNDRKLTENYKRLVEMDIKENSVILLKKKKDMNMDFNKLKDNNSVSNKRSMPNFNMSNMSMTNIMKMFPKLKDEIDNYPQFKAMFNNPSLQEDMMNMSSNSDYMKEQMRNYDVALARMENMPEGFNLINSMFKDTPDPTFLFDNTTYKEGESISTTNSKPLPGDNKKNYLYEYREEMALLREMGFSDSHVNLKTLVNCNGDVDKTIEELMKN</sequence>
<keyword evidence="4" id="KW-1185">Reference proteome</keyword>
<dbReference type="InterPro" id="IPR000626">
    <property type="entry name" value="Ubiquitin-like_dom"/>
</dbReference>
<name>T0MEV9_9MICR</name>
<dbReference type="EMBL" id="KE647117">
    <property type="protein sequence ID" value="EQB61626.1"/>
    <property type="molecule type" value="Genomic_DNA"/>
</dbReference>
<dbReference type="Pfam" id="PF00240">
    <property type="entry name" value="ubiquitin"/>
    <property type="match status" value="1"/>
</dbReference>
<gene>
    <name evidence="3" type="ORF">NAPIS_ORF00820</name>
</gene>
<dbReference type="PANTHER" id="PTHR10677:SF3">
    <property type="entry name" value="FI07626P-RELATED"/>
    <property type="match status" value="1"/>
</dbReference>
<dbReference type="VEuPathDB" id="MicrosporidiaDB:NAPIS_ORF00820"/>
<dbReference type="InterPro" id="IPR015496">
    <property type="entry name" value="Ubiquilin"/>
</dbReference>
<dbReference type="InterPro" id="IPR029071">
    <property type="entry name" value="Ubiquitin-like_domsf"/>
</dbReference>
<reference evidence="3 4" key="1">
    <citation type="journal article" date="2013" name="BMC Genomics">
        <title>Genome sequencing and comparative genomics of honey bee microsporidia, Nosema apis reveal novel insights into host-parasite interactions.</title>
        <authorList>
            <person name="Chen Yp."/>
            <person name="Pettis J.S."/>
            <person name="Zhao Y."/>
            <person name="Liu X."/>
            <person name="Tallon L.J."/>
            <person name="Sadzewicz L.D."/>
            <person name="Li R."/>
            <person name="Zheng H."/>
            <person name="Huang S."/>
            <person name="Zhang X."/>
            <person name="Hamilton M.C."/>
            <person name="Pernal S.F."/>
            <person name="Melathopoulos A.P."/>
            <person name="Yan X."/>
            <person name="Evans J.D."/>
        </authorList>
    </citation>
    <scope>NUCLEOTIDE SEQUENCE [LARGE SCALE GENOMIC DNA]</scope>
    <source>
        <strain evidence="3 4">BRL 01</strain>
    </source>
</reference>
<dbReference type="Pfam" id="PF23195">
    <property type="entry name" value="UBQLN1"/>
    <property type="match status" value="1"/>
</dbReference>
<dbReference type="PROSITE" id="PS50053">
    <property type="entry name" value="UBIQUITIN_2"/>
    <property type="match status" value="1"/>
</dbReference>
<dbReference type="InterPro" id="IPR015940">
    <property type="entry name" value="UBA"/>
</dbReference>
<dbReference type="HOGENOM" id="CLU_088310_0_0_1"/>
<protein>
    <submittedName>
        <fullName evidence="3">Ubiquitin-like protein</fullName>
    </submittedName>
</protein>
<evidence type="ECO:0000259" key="1">
    <source>
        <dbReference type="PROSITE" id="PS50030"/>
    </source>
</evidence>
<dbReference type="Gene3D" id="1.10.8.10">
    <property type="entry name" value="DNA helicase RuvA subunit, C-terminal domain"/>
    <property type="match status" value="1"/>
</dbReference>
<dbReference type="AlphaFoldDB" id="T0MEV9"/>
<dbReference type="Proteomes" id="UP000053780">
    <property type="component" value="Unassembled WGS sequence"/>
</dbReference>
<dbReference type="GO" id="GO:0005829">
    <property type="term" value="C:cytosol"/>
    <property type="evidence" value="ECO:0007669"/>
    <property type="project" value="TreeGrafter"/>
</dbReference>
<dbReference type="PROSITE" id="PS50030">
    <property type="entry name" value="UBA"/>
    <property type="match status" value="1"/>
</dbReference>
<dbReference type="InterPro" id="IPR009060">
    <property type="entry name" value="UBA-like_sf"/>
</dbReference>
<dbReference type="OrthoDB" id="267397at2759"/>
<dbReference type="GO" id="GO:0031593">
    <property type="term" value="F:polyubiquitin modification-dependent protein binding"/>
    <property type="evidence" value="ECO:0007669"/>
    <property type="project" value="TreeGrafter"/>
</dbReference>